<accession>A0ABW5RUP9</accession>
<evidence type="ECO:0000313" key="1">
    <source>
        <dbReference type="EMBL" id="MFD2682406.1"/>
    </source>
</evidence>
<name>A0ABW5RUP9_9BACI</name>
<dbReference type="EMBL" id="JBHUMF010000031">
    <property type="protein sequence ID" value="MFD2682406.1"/>
    <property type="molecule type" value="Genomic_DNA"/>
</dbReference>
<evidence type="ECO:0000313" key="2">
    <source>
        <dbReference type="Proteomes" id="UP001597506"/>
    </source>
</evidence>
<dbReference type="RefSeq" id="WP_377937075.1">
    <property type="nucleotide sequence ID" value="NZ_JBHUMF010000031.1"/>
</dbReference>
<organism evidence="1 2">
    <name type="scientific">Bacillus seohaeanensis</name>
    <dbReference type="NCBI Taxonomy" id="284580"/>
    <lineage>
        <taxon>Bacteria</taxon>
        <taxon>Bacillati</taxon>
        <taxon>Bacillota</taxon>
        <taxon>Bacilli</taxon>
        <taxon>Bacillales</taxon>
        <taxon>Bacillaceae</taxon>
        <taxon>Bacillus</taxon>
    </lineage>
</organism>
<dbReference type="Pfam" id="PF06949">
    <property type="entry name" value="DUF1292"/>
    <property type="match status" value="1"/>
</dbReference>
<gene>
    <name evidence="1" type="ORF">ACFSUL_16830</name>
</gene>
<comment type="caution">
    <text evidence="1">The sequence shown here is derived from an EMBL/GenBank/DDBJ whole genome shotgun (WGS) entry which is preliminary data.</text>
</comment>
<dbReference type="Proteomes" id="UP001597506">
    <property type="component" value="Unassembled WGS sequence"/>
</dbReference>
<dbReference type="InterPro" id="IPR009711">
    <property type="entry name" value="UPF0473"/>
</dbReference>
<proteinExistence type="predicted"/>
<reference evidence="2" key="1">
    <citation type="journal article" date="2019" name="Int. J. Syst. Evol. Microbiol.">
        <title>The Global Catalogue of Microorganisms (GCM) 10K type strain sequencing project: providing services to taxonomists for standard genome sequencing and annotation.</title>
        <authorList>
            <consortium name="The Broad Institute Genomics Platform"/>
            <consortium name="The Broad Institute Genome Sequencing Center for Infectious Disease"/>
            <person name="Wu L."/>
            <person name="Ma J."/>
        </authorList>
    </citation>
    <scope>NUCLEOTIDE SEQUENCE [LARGE SCALE GENOMIC DNA]</scope>
    <source>
        <strain evidence="2">KCTC 3913</strain>
    </source>
</reference>
<sequence>MANGKERDYITVEDEEGIEQQFSVEGLFDMEEQTYALLKSAEDVNETIVMQVENKEGEQYLVGINDQDKTEMILDAYEIAVESNPAE</sequence>
<protein>
    <submittedName>
        <fullName evidence="1">DUF1292 domain-containing protein</fullName>
    </submittedName>
</protein>
<keyword evidence="2" id="KW-1185">Reference proteome</keyword>